<dbReference type="AlphaFoldDB" id="A0A5E4PQD0"/>
<organism evidence="2 3">
    <name type="scientific">Leptidea sinapis</name>
    <dbReference type="NCBI Taxonomy" id="189913"/>
    <lineage>
        <taxon>Eukaryota</taxon>
        <taxon>Metazoa</taxon>
        <taxon>Ecdysozoa</taxon>
        <taxon>Arthropoda</taxon>
        <taxon>Hexapoda</taxon>
        <taxon>Insecta</taxon>
        <taxon>Pterygota</taxon>
        <taxon>Neoptera</taxon>
        <taxon>Endopterygota</taxon>
        <taxon>Lepidoptera</taxon>
        <taxon>Glossata</taxon>
        <taxon>Ditrysia</taxon>
        <taxon>Papilionoidea</taxon>
        <taxon>Pieridae</taxon>
        <taxon>Dismorphiinae</taxon>
        <taxon>Leptidea</taxon>
    </lineage>
</organism>
<keyword evidence="1" id="KW-1133">Transmembrane helix</keyword>
<reference evidence="2 3" key="1">
    <citation type="submission" date="2017-07" db="EMBL/GenBank/DDBJ databases">
        <authorList>
            <person name="Talla V."/>
            <person name="Backstrom N."/>
        </authorList>
    </citation>
    <scope>NUCLEOTIDE SEQUENCE [LARGE SCALE GENOMIC DNA]</scope>
</reference>
<dbReference type="Proteomes" id="UP000324832">
    <property type="component" value="Unassembled WGS sequence"/>
</dbReference>
<accession>A0A5E4PQD0</accession>
<keyword evidence="1" id="KW-0472">Membrane</keyword>
<feature type="transmembrane region" description="Helical" evidence="1">
    <location>
        <begin position="6"/>
        <end position="28"/>
    </location>
</feature>
<evidence type="ECO:0000313" key="3">
    <source>
        <dbReference type="Proteomes" id="UP000324832"/>
    </source>
</evidence>
<name>A0A5E4PQD0_9NEOP</name>
<sequence length="80" mass="9046">MTYAFIIVVSVAITLKLLFMSLSLYFTLKYDSPEKSEAGNTKRSGKGIMAKCKQITRAFMPKVSCYADGKDKYDLNIYNN</sequence>
<protein>
    <submittedName>
        <fullName evidence="2">Uncharacterized protein</fullName>
    </submittedName>
</protein>
<keyword evidence="3" id="KW-1185">Reference proteome</keyword>
<evidence type="ECO:0000313" key="2">
    <source>
        <dbReference type="EMBL" id="VVC87300.1"/>
    </source>
</evidence>
<proteinExistence type="predicted"/>
<keyword evidence="1" id="KW-0812">Transmembrane</keyword>
<evidence type="ECO:0000256" key="1">
    <source>
        <dbReference type="SAM" id="Phobius"/>
    </source>
</evidence>
<dbReference type="EMBL" id="FZQP02000104">
    <property type="protein sequence ID" value="VVC87300.1"/>
    <property type="molecule type" value="Genomic_DNA"/>
</dbReference>
<gene>
    <name evidence="2" type="ORF">LSINAPIS_LOCUS945</name>
</gene>